<sequence>MAHKKAGGSAKNLTDSNPKYLGIKLYAGQKAKKGSIIVRQRGTKFMAGKNTSLGKDHTVFAVGEGVVSYRDKQKIRFDGTKISRKVVDVQ</sequence>
<protein>
    <recommendedName>
        <fullName evidence="4">Large ribosomal subunit protein bL27</fullName>
    </recommendedName>
    <alternativeName>
        <fullName evidence="5">50S ribosomal protein L27</fullName>
    </alternativeName>
</protein>
<dbReference type="Gene3D" id="2.40.50.100">
    <property type="match status" value="1"/>
</dbReference>
<evidence type="ECO:0000256" key="4">
    <source>
        <dbReference type="ARBA" id="ARBA00035175"/>
    </source>
</evidence>
<evidence type="ECO:0000256" key="5">
    <source>
        <dbReference type="ARBA" id="ARBA00035477"/>
    </source>
</evidence>
<dbReference type="PANTHER" id="PTHR15893">
    <property type="entry name" value="RIBOSOMAL PROTEIN L27"/>
    <property type="match status" value="1"/>
</dbReference>
<dbReference type="AlphaFoldDB" id="A0A2H0UIG5"/>
<dbReference type="Pfam" id="PF01016">
    <property type="entry name" value="Ribosomal_L27"/>
    <property type="match status" value="1"/>
</dbReference>
<dbReference type="SUPFAM" id="SSF110324">
    <property type="entry name" value="Ribosomal L27 protein-like"/>
    <property type="match status" value="1"/>
</dbReference>
<reference evidence="7" key="1">
    <citation type="submission" date="2017-09" db="EMBL/GenBank/DDBJ databases">
        <title>Depth-based differentiation of microbial function through sediment-hosted aquifers and enrichment of novel symbionts in the deep terrestrial subsurface.</title>
        <authorList>
            <person name="Probst A.J."/>
            <person name="Ladd B."/>
            <person name="Jarett J.K."/>
            <person name="Geller-Mcgrath D.E."/>
            <person name="Sieber C.M.K."/>
            <person name="Emerson J.B."/>
            <person name="Anantharaman K."/>
            <person name="Thomas B.C."/>
            <person name="Malmstrom R."/>
            <person name="Stieglmeier M."/>
            <person name="Klingl A."/>
            <person name="Woyke T."/>
            <person name="Ryan C.M."/>
            <person name="Banfield J.F."/>
        </authorList>
    </citation>
    <scope>NUCLEOTIDE SEQUENCE [LARGE SCALE GENOMIC DNA]</scope>
</reference>
<dbReference type="GO" id="GO:0003735">
    <property type="term" value="F:structural constituent of ribosome"/>
    <property type="evidence" value="ECO:0007669"/>
    <property type="project" value="InterPro"/>
</dbReference>
<dbReference type="GO" id="GO:0005840">
    <property type="term" value="C:ribosome"/>
    <property type="evidence" value="ECO:0007669"/>
    <property type="project" value="UniProtKB-KW"/>
</dbReference>
<keyword evidence="3" id="KW-0687">Ribonucleoprotein</keyword>
<comment type="similarity">
    <text evidence="1">Belongs to the bacterial ribosomal protein bL27 family.</text>
</comment>
<evidence type="ECO:0000313" key="6">
    <source>
        <dbReference type="EMBL" id="PIR85486.1"/>
    </source>
</evidence>
<dbReference type="PRINTS" id="PR00063">
    <property type="entry name" value="RIBOSOMALL27"/>
</dbReference>
<evidence type="ECO:0000256" key="2">
    <source>
        <dbReference type="ARBA" id="ARBA00022980"/>
    </source>
</evidence>
<dbReference type="GO" id="GO:1990904">
    <property type="term" value="C:ribonucleoprotein complex"/>
    <property type="evidence" value="ECO:0007669"/>
    <property type="project" value="UniProtKB-KW"/>
</dbReference>
<dbReference type="InterPro" id="IPR018261">
    <property type="entry name" value="Ribosomal_bL27_CS"/>
</dbReference>
<evidence type="ECO:0000256" key="1">
    <source>
        <dbReference type="ARBA" id="ARBA00010797"/>
    </source>
</evidence>
<dbReference type="PANTHER" id="PTHR15893:SF0">
    <property type="entry name" value="LARGE RIBOSOMAL SUBUNIT PROTEIN BL27M"/>
    <property type="match status" value="1"/>
</dbReference>
<dbReference type="NCBIfam" id="TIGR00062">
    <property type="entry name" value="L27"/>
    <property type="match status" value="1"/>
</dbReference>
<accession>A0A2H0UIG5</accession>
<evidence type="ECO:0000256" key="3">
    <source>
        <dbReference type="ARBA" id="ARBA00023274"/>
    </source>
</evidence>
<evidence type="ECO:0000313" key="7">
    <source>
        <dbReference type="Proteomes" id="UP000229315"/>
    </source>
</evidence>
<proteinExistence type="inferred from homology"/>
<dbReference type="EMBL" id="PFBH01000001">
    <property type="protein sequence ID" value="PIR85486.1"/>
    <property type="molecule type" value="Genomic_DNA"/>
</dbReference>
<dbReference type="GO" id="GO:0006412">
    <property type="term" value="P:translation"/>
    <property type="evidence" value="ECO:0007669"/>
    <property type="project" value="InterPro"/>
</dbReference>
<dbReference type="PROSITE" id="PS00831">
    <property type="entry name" value="RIBOSOMAL_L27"/>
    <property type="match status" value="1"/>
</dbReference>
<organism evidence="6 7">
    <name type="scientific">Candidatus Kaiserbacteria bacterium CG10_big_fil_rev_8_21_14_0_10_45_20</name>
    <dbReference type="NCBI Taxonomy" id="1974607"/>
    <lineage>
        <taxon>Bacteria</taxon>
        <taxon>Candidatus Kaiseribacteriota</taxon>
    </lineage>
</organism>
<comment type="caution">
    <text evidence="6">The sequence shown here is derived from an EMBL/GenBank/DDBJ whole genome shotgun (WGS) entry which is preliminary data.</text>
</comment>
<dbReference type="Proteomes" id="UP000229315">
    <property type="component" value="Unassembled WGS sequence"/>
</dbReference>
<name>A0A2H0UIG5_9BACT</name>
<dbReference type="InterPro" id="IPR001684">
    <property type="entry name" value="Ribosomal_bL27"/>
</dbReference>
<gene>
    <name evidence="6" type="ORF">COU15_00110</name>
</gene>
<keyword evidence="2 6" id="KW-0689">Ribosomal protein</keyword>